<dbReference type="Pfam" id="PF20463">
    <property type="entry name" value="PDH_C"/>
    <property type="match status" value="1"/>
</dbReference>
<feature type="domain" description="Prephenate/arogenate dehydrogenase" evidence="3">
    <location>
        <begin position="13"/>
        <end position="295"/>
    </location>
</feature>
<keyword evidence="2" id="KW-0472">Membrane</keyword>
<dbReference type="GO" id="GO:0006571">
    <property type="term" value="P:tyrosine biosynthetic process"/>
    <property type="evidence" value="ECO:0007669"/>
    <property type="project" value="InterPro"/>
</dbReference>
<protein>
    <submittedName>
        <fullName evidence="4">Prephenate dehydrogenase</fullName>
        <ecNumber evidence="4">1.3.1.12</ecNumber>
    </submittedName>
</protein>
<evidence type="ECO:0000313" key="4">
    <source>
        <dbReference type="EMBL" id="CAF0691977.1"/>
    </source>
</evidence>
<reference evidence="4" key="1">
    <citation type="submission" date="2021-02" db="EMBL/GenBank/DDBJ databases">
        <authorList>
            <person name="Cremers G."/>
            <person name="Picone N."/>
        </authorList>
    </citation>
    <scope>NUCLEOTIDE SEQUENCE</scope>
    <source>
        <strain evidence="4">PQ17</strain>
    </source>
</reference>
<organism evidence="4 5">
    <name type="scientific">Candidatus Methylacidithermus pantelleriae</name>
    <dbReference type="NCBI Taxonomy" id="2744239"/>
    <lineage>
        <taxon>Bacteria</taxon>
        <taxon>Pseudomonadati</taxon>
        <taxon>Verrucomicrobiota</taxon>
        <taxon>Methylacidiphilae</taxon>
        <taxon>Methylacidiphilales</taxon>
        <taxon>Methylacidiphilaceae</taxon>
        <taxon>Candidatus Methylacidithermus</taxon>
    </lineage>
</organism>
<dbReference type="RefSeq" id="WP_174582755.1">
    <property type="nucleotide sequence ID" value="NZ_CAJNOB010000003.1"/>
</dbReference>
<name>A0A8J2BQZ8_9BACT</name>
<evidence type="ECO:0000256" key="2">
    <source>
        <dbReference type="SAM" id="Phobius"/>
    </source>
</evidence>
<dbReference type="Proteomes" id="UP000663859">
    <property type="component" value="Unassembled WGS sequence"/>
</dbReference>
<comment type="caution">
    <text evidence="4">The sequence shown here is derived from an EMBL/GenBank/DDBJ whole genome shotgun (WGS) entry which is preliminary data.</text>
</comment>
<dbReference type="SUPFAM" id="SSF48179">
    <property type="entry name" value="6-phosphogluconate dehydrogenase C-terminal domain-like"/>
    <property type="match status" value="1"/>
</dbReference>
<dbReference type="InterPro" id="IPR046825">
    <property type="entry name" value="PDH_C"/>
</dbReference>
<dbReference type="InterPro" id="IPR008927">
    <property type="entry name" value="6-PGluconate_DH-like_C_sf"/>
</dbReference>
<dbReference type="Gene3D" id="1.10.3660.10">
    <property type="entry name" value="6-phosphogluconate dehydrogenase C-terminal like domain"/>
    <property type="match status" value="1"/>
</dbReference>
<gene>
    <name evidence="4" type="ORF">MPNT_110042</name>
</gene>
<keyword evidence="2" id="KW-1133">Transmembrane helix</keyword>
<dbReference type="InterPro" id="IPR003099">
    <property type="entry name" value="Prephen_DH"/>
</dbReference>
<dbReference type="InterPro" id="IPR036291">
    <property type="entry name" value="NAD(P)-bd_dom_sf"/>
</dbReference>
<dbReference type="EMBL" id="CAJNOB010000003">
    <property type="protein sequence ID" value="CAF0691977.1"/>
    <property type="molecule type" value="Genomic_DNA"/>
</dbReference>
<dbReference type="InterPro" id="IPR046826">
    <property type="entry name" value="PDH_N"/>
</dbReference>
<dbReference type="PROSITE" id="PS51176">
    <property type="entry name" value="PDH_ADH"/>
    <property type="match status" value="1"/>
</dbReference>
<dbReference type="GO" id="GO:0070403">
    <property type="term" value="F:NAD+ binding"/>
    <property type="evidence" value="ECO:0007669"/>
    <property type="project" value="InterPro"/>
</dbReference>
<dbReference type="GO" id="GO:0004665">
    <property type="term" value="F:prephenate dehydrogenase (NADP+) activity"/>
    <property type="evidence" value="ECO:0007669"/>
    <property type="project" value="InterPro"/>
</dbReference>
<dbReference type="SUPFAM" id="SSF51735">
    <property type="entry name" value="NAD(P)-binding Rossmann-fold domains"/>
    <property type="match status" value="1"/>
</dbReference>
<feature type="transmembrane region" description="Helical" evidence="2">
    <location>
        <begin position="12"/>
        <end position="31"/>
    </location>
</feature>
<evidence type="ECO:0000256" key="1">
    <source>
        <dbReference type="ARBA" id="ARBA00023002"/>
    </source>
</evidence>
<keyword evidence="5" id="KW-1185">Reference proteome</keyword>
<dbReference type="EC" id="1.3.1.12" evidence="4"/>
<keyword evidence="1 4" id="KW-0560">Oxidoreductase</keyword>
<dbReference type="AlphaFoldDB" id="A0A8J2BQZ8"/>
<dbReference type="InterPro" id="IPR050812">
    <property type="entry name" value="Preph/Arog_dehydrog"/>
</dbReference>
<evidence type="ECO:0000259" key="3">
    <source>
        <dbReference type="PROSITE" id="PS51176"/>
    </source>
</evidence>
<dbReference type="PANTHER" id="PTHR21363:SF0">
    <property type="entry name" value="PREPHENATE DEHYDROGENASE [NADP(+)]"/>
    <property type="match status" value="1"/>
</dbReference>
<dbReference type="PANTHER" id="PTHR21363">
    <property type="entry name" value="PREPHENATE DEHYDROGENASE"/>
    <property type="match status" value="1"/>
</dbReference>
<dbReference type="Pfam" id="PF02153">
    <property type="entry name" value="PDH_N"/>
    <property type="match status" value="1"/>
</dbReference>
<sequence length="299" mass="32767">MCHTPESDFWPVSRVAVIGMGLIGGSIAWAIRDRLLAKDLVVYDANPLVRNQVESSALGCVVSASAEEAVRGAQLILLAVPPGAIEPVLREIRPALDPKALVMDTASVKVPVVQLLQEILAGKAHWAASHPMAGSEKSGFEAAHGRLFDGAVAIVCPEPGLPREFRRLVTLFWEALGCRVFFLGAEVHDRWVAQVSHFPHLLAAALVRWVDREALAIAGPGFRDSTRIAASCPALWKEILWWNRKSLVEALDTFLEELTLVRQALESSECDQLERLLTEASGIRQALETGRWPRTGKEH</sequence>
<accession>A0A8J2BQZ8</accession>
<evidence type="ECO:0000313" key="5">
    <source>
        <dbReference type="Proteomes" id="UP000663859"/>
    </source>
</evidence>
<dbReference type="GO" id="GO:0008977">
    <property type="term" value="F:prephenate dehydrogenase (NAD+) activity"/>
    <property type="evidence" value="ECO:0007669"/>
    <property type="project" value="UniProtKB-EC"/>
</dbReference>
<keyword evidence="2" id="KW-0812">Transmembrane</keyword>
<proteinExistence type="predicted"/>
<dbReference type="Gene3D" id="3.40.50.720">
    <property type="entry name" value="NAD(P)-binding Rossmann-like Domain"/>
    <property type="match status" value="1"/>
</dbReference>